<dbReference type="Gene3D" id="3.40.50.1980">
    <property type="entry name" value="Nitrogenase molybdenum iron protein domain"/>
    <property type="match status" value="2"/>
</dbReference>
<name>A0A133S7A2_9FIRM</name>
<reference evidence="4 5" key="1">
    <citation type="submission" date="2016-01" db="EMBL/GenBank/DDBJ databases">
        <authorList>
            <person name="Oliw E.H."/>
        </authorList>
    </citation>
    <scope>NUCLEOTIDE SEQUENCE [LARGE SCALE GENOMIC DNA]</scope>
    <source>
        <strain evidence="4 5">CMW7756B</strain>
    </source>
</reference>
<dbReference type="PANTHER" id="PTHR30535:SF34">
    <property type="entry name" value="MOLYBDATE-BINDING PROTEIN MOLA"/>
    <property type="match status" value="1"/>
</dbReference>
<protein>
    <submittedName>
        <fullName evidence="4">Periplasmic binding protein</fullName>
    </submittedName>
</protein>
<dbReference type="STRING" id="39777.B7L28_08040"/>
<dbReference type="PROSITE" id="PS50983">
    <property type="entry name" value="FE_B12_PBP"/>
    <property type="match status" value="1"/>
</dbReference>
<feature type="domain" description="Fe/B12 periplasmic-binding" evidence="3">
    <location>
        <begin position="65"/>
        <end position="332"/>
    </location>
</feature>
<dbReference type="InterPro" id="IPR002491">
    <property type="entry name" value="ABC_transptr_periplasmic_BD"/>
</dbReference>
<comment type="caution">
    <text evidence="4">The sequence shown here is derived from an EMBL/GenBank/DDBJ whole genome shotgun (WGS) entry which is preliminary data.</text>
</comment>
<evidence type="ECO:0000256" key="1">
    <source>
        <dbReference type="ARBA" id="ARBA00008814"/>
    </source>
</evidence>
<dbReference type="InterPro" id="IPR050902">
    <property type="entry name" value="ABC_Transporter_SBP"/>
</dbReference>
<feature type="chain" id="PRO_5038346935" evidence="2">
    <location>
        <begin position="24"/>
        <end position="343"/>
    </location>
</feature>
<accession>A0A133S7A2</accession>
<evidence type="ECO:0000259" key="3">
    <source>
        <dbReference type="PROSITE" id="PS50983"/>
    </source>
</evidence>
<gene>
    <name evidence="4" type="ORF">HMPREF3233_00057</name>
</gene>
<evidence type="ECO:0000313" key="4">
    <source>
        <dbReference type="EMBL" id="KXA65575.1"/>
    </source>
</evidence>
<dbReference type="SUPFAM" id="SSF53807">
    <property type="entry name" value="Helical backbone' metal receptor"/>
    <property type="match status" value="1"/>
</dbReference>
<sequence length="343" mass="38892">MKLGKRITITVIGALGMILSAGCQFSSQVVPSNSSTDVVKVQNIRVENYFRVGNNEQVFIQTPSRVFVIGASQIDTLLDLNVGDDILGAVEYEDSKDYPIKASNMEVYKKLNFVPRKQINAERILSMHPDLIIGEESWYTKTKLGSTDYWNRKNVATMVTPGTTQPMKVNKDETVADQMQYIRDLGMIFHKEEQAKKIIDATNQRISDIEKARTGKSRPKVMILDLLSSTVSYGANKIAGDMVNSIGGDVPRTTAPVSDEYIMRENPDIVFVVTYDSDRVLLDNLLSKPQFKELNFVENKRVYPIPLKYVYGPLSRTIDSIGYMANYMYPGEFNFEREYDFHK</sequence>
<dbReference type="PATRIC" id="fig|39777.7.peg.57"/>
<evidence type="ECO:0000313" key="5">
    <source>
        <dbReference type="Proteomes" id="UP000070226"/>
    </source>
</evidence>
<dbReference type="PANTHER" id="PTHR30535">
    <property type="entry name" value="VITAMIN B12-BINDING PROTEIN"/>
    <property type="match status" value="1"/>
</dbReference>
<dbReference type="RefSeq" id="WP_060807042.1">
    <property type="nucleotide sequence ID" value="NZ_CACRUN010000004.1"/>
</dbReference>
<dbReference type="KEGG" id="vat:B7L28_08040"/>
<proteinExistence type="inferred from homology"/>
<keyword evidence="2" id="KW-0732">Signal</keyword>
<comment type="similarity">
    <text evidence="1">Belongs to the bacterial solute-binding protein 8 family.</text>
</comment>
<dbReference type="EMBL" id="LRQT01000002">
    <property type="protein sequence ID" value="KXA65575.1"/>
    <property type="molecule type" value="Genomic_DNA"/>
</dbReference>
<dbReference type="Pfam" id="PF01497">
    <property type="entry name" value="Peripla_BP_2"/>
    <property type="match status" value="1"/>
</dbReference>
<dbReference type="PROSITE" id="PS51257">
    <property type="entry name" value="PROKAR_LIPOPROTEIN"/>
    <property type="match status" value="1"/>
</dbReference>
<organism evidence="4">
    <name type="scientific">Veillonella atypica</name>
    <dbReference type="NCBI Taxonomy" id="39777"/>
    <lineage>
        <taxon>Bacteria</taxon>
        <taxon>Bacillati</taxon>
        <taxon>Bacillota</taxon>
        <taxon>Negativicutes</taxon>
        <taxon>Veillonellales</taxon>
        <taxon>Veillonellaceae</taxon>
        <taxon>Veillonella</taxon>
    </lineage>
</organism>
<evidence type="ECO:0000256" key="2">
    <source>
        <dbReference type="SAM" id="SignalP"/>
    </source>
</evidence>
<feature type="signal peptide" evidence="2">
    <location>
        <begin position="1"/>
        <end position="23"/>
    </location>
</feature>
<dbReference type="AlphaFoldDB" id="A0A133S7A2"/>
<dbReference type="Proteomes" id="UP000070226">
    <property type="component" value="Unassembled WGS sequence"/>
</dbReference>